<protein>
    <submittedName>
        <fullName evidence="1">1-deoxy-D-xylulose 5-phosphate reductoisomerase</fullName>
    </submittedName>
</protein>
<evidence type="ECO:0000313" key="2">
    <source>
        <dbReference type="Proteomes" id="UP001558632"/>
    </source>
</evidence>
<dbReference type="Proteomes" id="UP001558632">
    <property type="component" value="Unassembled WGS sequence"/>
</dbReference>
<organism evidence="1 2">
    <name type="scientific">Trichinella spiralis</name>
    <name type="common">Trichina worm</name>
    <dbReference type="NCBI Taxonomy" id="6334"/>
    <lineage>
        <taxon>Eukaryota</taxon>
        <taxon>Metazoa</taxon>
        <taxon>Ecdysozoa</taxon>
        <taxon>Nematoda</taxon>
        <taxon>Enoplea</taxon>
        <taxon>Dorylaimia</taxon>
        <taxon>Trichinellida</taxon>
        <taxon>Trichinellidae</taxon>
        <taxon>Trichinella</taxon>
    </lineage>
</organism>
<sequence length="68" mass="8001">MGQQDSFFPNLLSDFSHDKDWTKLADREDPFAMLMMMITVHFSRSWPARATARYRFFAFASVHEHVCA</sequence>
<keyword evidence="2" id="KW-1185">Reference proteome</keyword>
<evidence type="ECO:0000313" key="1">
    <source>
        <dbReference type="EMBL" id="KAL1241421.1"/>
    </source>
</evidence>
<gene>
    <name evidence="1" type="ORF">TSPI_10596</name>
</gene>
<proteinExistence type="predicted"/>
<dbReference type="EMBL" id="JBEUSY010000251">
    <property type="protein sequence ID" value="KAL1241421.1"/>
    <property type="molecule type" value="Genomic_DNA"/>
</dbReference>
<name>A0ABR3KN81_TRISP</name>
<reference evidence="1 2" key="1">
    <citation type="submission" date="2024-07" db="EMBL/GenBank/DDBJ databases">
        <title>Enhanced genomic and transcriptomic resources for Trichinella pseudospiralis and T. spiralis underpin the discovery of pronounced molecular differences between stages and species.</title>
        <authorList>
            <person name="Pasi K.K."/>
            <person name="La Rosa G."/>
            <person name="Gomez-Morales M.A."/>
            <person name="Tosini F."/>
            <person name="Sumanam S."/>
            <person name="Young N.D."/>
            <person name="Chang B.C."/>
            <person name="Robin G.B."/>
        </authorList>
    </citation>
    <scope>NUCLEOTIDE SEQUENCE [LARGE SCALE GENOMIC DNA]</scope>
    <source>
        <strain evidence="1">ISS534</strain>
    </source>
</reference>
<accession>A0ABR3KN81</accession>
<comment type="caution">
    <text evidence="1">The sequence shown here is derived from an EMBL/GenBank/DDBJ whole genome shotgun (WGS) entry which is preliminary data.</text>
</comment>